<dbReference type="EMBL" id="SDEE01000121">
    <property type="protein sequence ID" value="RXW21092.1"/>
    <property type="molecule type" value="Genomic_DNA"/>
</dbReference>
<feature type="region of interest" description="Disordered" evidence="1">
    <location>
        <begin position="144"/>
        <end position="197"/>
    </location>
</feature>
<evidence type="ECO:0000256" key="1">
    <source>
        <dbReference type="SAM" id="MobiDB-lite"/>
    </source>
</evidence>
<comment type="caution">
    <text evidence="2">The sequence shown here is derived from an EMBL/GenBank/DDBJ whole genome shotgun (WGS) entry which is preliminary data.</text>
</comment>
<dbReference type="OrthoDB" id="10386953at2759"/>
<evidence type="ECO:0000313" key="3">
    <source>
        <dbReference type="Proteomes" id="UP000290288"/>
    </source>
</evidence>
<reference evidence="2 3" key="1">
    <citation type="submission" date="2019-01" db="EMBL/GenBank/DDBJ databases">
        <title>Draft genome sequence of Psathyrella aberdarensis IHI B618.</title>
        <authorList>
            <person name="Buettner E."/>
            <person name="Kellner H."/>
        </authorList>
    </citation>
    <scope>NUCLEOTIDE SEQUENCE [LARGE SCALE GENOMIC DNA]</scope>
    <source>
        <strain evidence="2 3">IHI B618</strain>
    </source>
</reference>
<protein>
    <submittedName>
        <fullName evidence="2">Uncharacterized protein</fullName>
    </submittedName>
</protein>
<evidence type="ECO:0000313" key="2">
    <source>
        <dbReference type="EMBL" id="RXW21092.1"/>
    </source>
</evidence>
<organism evidence="2 3">
    <name type="scientific">Candolleomyces aberdarensis</name>
    <dbReference type="NCBI Taxonomy" id="2316362"/>
    <lineage>
        <taxon>Eukaryota</taxon>
        <taxon>Fungi</taxon>
        <taxon>Dikarya</taxon>
        <taxon>Basidiomycota</taxon>
        <taxon>Agaricomycotina</taxon>
        <taxon>Agaricomycetes</taxon>
        <taxon>Agaricomycetidae</taxon>
        <taxon>Agaricales</taxon>
        <taxon>Agaricineae</taxon>
        <taxon>Psathyrellaceae</taxon>
        <taxon>Candolleomyces</taxon>
    </lineage>
</organism>
<gene>
    <name evidence="2" type="ORF">EST38_g4771</name>
</gene>
<accession>A0A4Q2DPJ3</accession>
<dbReference type="AlphaFoldDB" id="A0A4Q2DPJ3"/>
<feature type="compositionally biased region" description="Low complexity" evidence="1">
    <location>
        <begin position="145"/>
        <end position="166"/>
    </location>
</feature>
<keyword evidence="3" id="KW-1185">Reference proteome</keyword>
<proteinExistence type="predicted"/>
<dbReference type="Proteomes" id="UP000290288">
    <property type="component" value="Unassembled WGS sequence"/>
</dbReference>
<name>A0A4Q2DPJ3_9AGAR</name>
<sequence length="234" mass="26365">MLRDFPEPLFNFPPPPPLVRVPDKSGIGLKPLCTRPPPQQRFIADCGFYVAQAREEGPEAEEQFLKTFLDSFYERWPEVKKIHEGTVFFTADHEARMLARELGWAATWSSQIVPSLHWEKAFKLDRNTWEIEAAKNRQHLERCKQASASASSKVSQPSSPAVSSSAGRPVPKRLPKNVRPSKPPPGATPQTAIDIDMLDDSNIEQSLKELEEGLIIKGPPPKRKCLVPRDVTFF</sequence>